<dbReference type="InterPro" id="IPR046433">
    <property type="entry name" value="ActCoA_hydro"/>
</dbReference>
<organism evidence="2 3">
    <name type="scientific">Desulfoluna spongiiphila</name>
    <dbReference type="NCBI Taxonomy" id="419481"/>
    <lineage>
        <taxon>Bacteria</taxon>
        <taxon>Pseudomonadati</taxon>
        <taxon>Thermodesulfobacteriota</taxon>
        <taxon>Desulfobacteria</taxon>
        <taxon>Desulfobacterales</taxon>
        <taxon>Desulfolunaceae</taxon>
        <taxon>Desulfoluna</taxon>
    </lineage>
</organism>
<dbReference type="AlphaFoldDB" id="A0A1G5HVN8"/>
<dbReference type="Gene3D" id="3.30.750.70">
    <property type="entry name" value="4-hydroxybutyrate coenzyme like domains"/>
    <property type="match status" value="1"/>
</dbReference>
<protein>
    <submittedName>
        <fullName evidence="2">Acetyl-CoA hydrolase/transferase C-terminal domain-containing protein</fullName>
    </submittedName>
</protein>
<evidence type="ECO:0000259" key="1">
    <source>
        <dbReference type="Pfam" id="PF13336"/>
    </source>
</evidence>
<accession>A0A1G5HVN8</accession>
<gene>
    <name evidence="2" type="ORF">SAMN05216233_11616</name>
</gene>
<name>A0A1G5HVN8_9BACT</name>
<dbReference type="EMBL" id="FMUX01000016">
    <property type="protein sequence ID" value="SCY67846.1"/>
    <property type="molecule type" value="Genomic_DNA"/>
</dbReference>
<dbReference type="SUPFAM" id="SSF100950">
    <property type="entry name" value="NagB/RpiA/CoA transferase-like"/>
    <property type="match status" value="1"/>
</dbReference>
<keyword evidence="2" id="KW-0808">Transferase</keyword>
<dbReference type="STRING" id="419481.SAMN05216233_11616"/>
<dbReference type="InterPro" id="IPR026888">
    <property type="entry name" value="AcetylCoA_hyd_C"/>
</dbReference>
<reference evidence="2 3" key="1">
    <citation type="submission" date="2016-10" db="EMBL/GenBank/DDBJ databases">
        <authorList>
            <person name="de Groot N.N."/>
        </authorList>
    </citation>
    <scope>NUCLEOTIDE SEQUENCE [LARGE SCALE GENOMIC DNA]</scope>
    <source>
        <strain evidence="2 3">AA1</strain>
    </source>
</reference>
<dbReference type="InterPro" id="IPR037171">
    <property type="entry name" value="NagB/RpiA_transferase-like"/>
</dbReference>
<evidence type="ECO:0000313" key="2">
    <source>
        <dbReference type="EMBL" id="SCY67846.1"/>
    </source>
</evidence>
<proteinExistence type="predicted"/>
<feature type="domain" description="Acetyl-CoA hydrolase/transferase C-terminal" evidence="1">
    <location>
        <begin position="442"/>
        <end position="605"/>
    </location>
</feature>
<dbReference type="PANTHER" id="PTHR21432:SF20">
    <property type="entry name" value="ACETYL-COA HYDROLASE"/>
    <property type="match status" value="1"/>
</dbReference>
<dbReference type="PANTHER" id="PTHR21432">
    <property type="entry name" value="ACETYL-COA HYDROLASE-RELATED"/>
    <property type="match status" value="1"/>
</dbReference>
<dbReference type="RefSeq" id="WP_254782084.1">
    <property type="nucleotide sequence ID" value="NZ_FMUX01000016.1"/>
</dbReference>
<sequence>MSEHNKPTYYTDVTKVVDHIIEAFDKKIAFGMPIALGKSYQIANEIYRRAKSDPTIELTIITALSLEKPTWSNDLERRMLQPLRERVWKGIPDFDYMLDLRKGALPPNVKMKEFYYKAGSVKNDPMAQQNHYSSNYTHVGRDIMNEDCNVLYCHAVAKKEIDGKVCYSDSCNADLSLDIKKFIPEAKAAGKKFLHVGHVNNSLPFMYGDAVVGEDDYDIILDNPEYETPLFSVPKAPVTTADHMIGLHVSSLVQDGGSLQIGIGSLGDAIASALIMRNTANADYKKVLEDLGINEKYGTLVDHIGGRDTFDEGLYGTTEMLVDAFIELYKGGVIKRKVYGNIEIQRLVNEGVLTETLTRDSVKALLSQESFQPILKKGDFEGLQHYGVFKEGLTWDDYAIVDGDTRYSTDLRDGANLDAILDNCIGESLTNGVIAHGGFFIGPNQFYDTLRNMSDDERKLFEMTGVAVLNQLYGDEKLRTLQRRKARFVNAGMIVSVVGNIASDALENGTVISGVGGQYNFVSMAHAIDDARLIMMIRAVKETANGPKSNVVFNYGYTTVPRHLKDIVVTEYGIADLRGKVDHEVVAALINVADSRFQDELLEKAKKAKKLPPDYEIPAEYRNNYPEVIAKRLQPFRAMGKKYFDVFPFGCEFTKEELVLGRSLREFKSKMDKQKIKTVMGLAKQMLTAVPAEAQPYLKRMQLDHPGDFKEKVTRKLVAFALKESGQI</sequence>
<dbReference type="Proteomes" id="UP000198870">
    <property type="component" value="Unassembled WGS sequence"/>
</dbReference>
<dbReference type="GO" id="GO:0006083">
    <property type="term" value="P:acetate metabolic process"/>
    <property type="evidence" value="ECO:0007669"/>
    <property type="project" value="InterPro"/>
</dbReference>
<dbReference type="GO" id="GO:0016787">
    <property type="term" value="F:hydrolase activity"/>
    <property type="evidence" value="ECO:0007669"/>
    <property type="project" value="UniProtKB-KW"/>
</dbReference>
<keyword evidence="2" id="KW-0378">Hydrolase</keyword>
<evidence type="ECO:0000313" key="3">
    <source>
        <dbReference type="Proteomes" id="UP000198870"/>
    </source>
</evidence>
<dbReference type="Pfam" id="PF13336">
    <property type="entry name" value="AcetylCoA_hyd_C"/>
    <property type="match status" value="1"/>
</dbReference>
<keyword evidence="3" id="KW-1185">Reference proteome</keyword>
<dbReference type="InterPro" id="IPR038460">
    <property type="entry name" value="AcetylCoA_hyd_C_sf"/>
</dbReference>
<dbReference type="Gene3D" id="3.40.1080.20">
    <property type="entry name" value="Acetyl-CoA hydrolase/transferase C-terminal domain"/>
    <property type="match status" value="1"/>
</dbReference>
<dbReference type="GO" id="GO:0008775">
    <property type="term" value="F:acetate CoA-transferase activity"/>
    <property type="evidence" value="ECO:0007669"/>
    <property type="project" value="InterPro"/>
</dbReference>